<keyword evidence="3" id="KW-1185">Reference proteome</keyword>
<name>I6ZUK1_MELRP</name>
<dbReference type="EMBL" id="CP003557">
    <property type="protein sequence ID" value="AFN75689.1"/>
    <property type="molecule type" value="Genomic_DNA"/>
</dbReference>
<sequence>MYNNNECELLKNSKRIAVVGLSRNPFKTSRMIADYLIRNGYEIAGVNPNLNDDFDIPVFKSLTDIPFDIDIVNIFRRSEDIPELIPDILEIKPRGVWLQLGIRNDDAVAPLIKNGITVIQDECIKIVHSMCFGG</sequence>
<feature type="domain" description="CoA-binding" evidence="1">
    <location>
        <begin position="10"/>
        <end position="102"/>
    </location>
</feature>
<organism evidence="2 3">
    <name type="scientific">Melioribacter roseus (strain DSM 23840 / JCM 17771 / VKM B-2668 / P3M-2)</name>
    <dbReference type="NCBI Taxonomy" id="1191523"/>
    <lineage>
        <taxon>Bacteria</taxon>
        <taxon>Pseudomonadati</taxon>
        <taxon>Ignavibacteriota</taxon>
        <taxon>Ignavibacteria</taxon>
        <taxon>Ignavibacteriales</taxon>
        <taxon>Melioribacteraceae</taxon>
        <taxon>Melioribacter</taxon>
    </lineage>
</organism>
<dbReference type="OrthoDB" id="9804695at2"/>
<dbReference type="Pfam" id="PF13380">
    <property type="entry name" value="CoA_binding_2"/>
    <property type="match status" value="1"/>
</dbReference>
<evidence type="ECO:0000313" key="2">
    <source>
        <dbReference type="EMBL" id="AFN75689.1"/>
    </source>
</evidence>
<dbReference type="InterPro" id="IPR003781">
    <property type="entry name" value="CoA-bd"/>
</dbReference>
<dbReference type="eggNOG" id="COG1832">
    <property type="taxonomic scope" value="Bacteria"/>
</dbReference>
<dbReference type="SUPFAM" id="SSF51735">
    <property type="entry name" value="NAD(P)-binding Rossmann-fold domains"/>
    <property type="match status" value="1"/>
</dbReference>
<dbReference type="PANTHER" id="PTHR33303:SF2">
    <property type="entry name" value="COA-BINDING DOMAIN-CONTAINING PROTEIN"/>
    <property type="match status" value="1"/>
</dbReference>
<protein>
    <submittedName>
        <fullName evidence="2">CoA-binding domain protein</fullName>
    </submittedName>
</protein>
<reference evidence="2 3" key="1">
    <citation type="journal article" date="2013" name="PLoS ONE">
        <title>Genomic analysis of Melioribacter roseus, facultatively anaerobic organotrophic bacterium representing a novel deep lineage within Bacteriodetes/Chlorobi group.</title>
        <authorList>
            <person name="Kadnikov V.V."/>
            <person name="Mardanov A.V."/>
            <person name="Podosokorskaya O.A."/>
            <person name="Gavrilov S.N."/>
            <person name="Kublanov I.V."/>
            <person name="Beletsky A.V."/>
            <person name="Bonch-Osmolovskaya E.A."/>
            <person name="Ravin N.V."/>
        </authorList>
    </citation>
    <scope>NUCLEOTIDE SEQUENCE [LARGE SCALE GENOMIC DNA]</scope>
    <source>
        <strain evidence="3">JCM 17771 / P3M-2</strain>
    </source>
</reference>
<dbReference type="SMART" id="SM00881">
    <property type="entry name" value="CoA_binding"/>
    <property type="match status" value="1"/>
</dbReference>
<dbReference type="RefSeq" id="WP_014857119.1">
    <property type="nucleotide sequence ID" value="NC_018178.1"/>
</dbReference>
<dbReference type="AlphaFoldDB" id="I6ZUK1"/>
<dbReference type="STRING" id="1191523.MROS_2459"/>
<dbReference type="Proteomes" id="UP000009011">
    <property type="component" value="Chromosome"/>
</dbReference>
<dbReference type="Gene3D" id="3.40.50.720">
    <property type="entry name" value="NAD(P)-binding Rossmann-like Domain"/>
    <property type="match status" value="1"/>
</dbReference>
<accession>I6ZUK1</accession>
<evidence type="ECO:0000259" key="1">
    <source>
        <dbReference type="SMART" id="SM00881"/>
    </source>
</evidence>
<gene>
    <name evidence="2" type="ordered locus">MROS_2459</name>
</gene>
<proteinExistence type="predicted"/>
<dbReference type="KEGG" id="mro:MROS_2459"/>
<dbReference type="InterPro" id="IPR036291">
    <property type="entry name" value="NAD(P)-bd_dom_sf"/>
</dbReference>
<dbReference type="HOGENOM" id="CLU_112567_0_0_10"/>
<dbReference type="PANTHER" id="PTHR33303">
    <property type="entry name" value="CYTOPLASMIC PROTEIN-RELATED"/>
    <property type="match status" value="1"/>
</dbReference>
<evidence type="ECO:0000313" key="3">
    <source>
        <dbReference type="Proteomes" id="UP000009011"/>
    </source>
</evidence>